<proteinExistence type="predicted"/>
<gene>
    <name evidence="1" type="ORF">Tci_881037</name>
</gene>
<comment type="caution">
    <text evidence="1">The sequence shown here is derived from an EMBL/GenBank/DDBJ whole genome shotgun (WGS) entry which is preliminary data.</text>
</comment>
<dbReference type="EMBL" id="BKCJ011242710">
    <property type="protein sequence ID" value="GFD09068.1"/>
    <property type="molecule type" value="Genomic_DNA"/>
</dbReference>
<organism evidence="1">
    <name type="scientific">Tanacetum cinerariifolium</name>
    <name type="common">Dalmatian daisy</name>
    <name type="synonym">Chrysanthemum cinerariifolium</name>
    <dbReference type="NCBI Taxonomy" id="118510"/>
    <lineage>
        <taxon>Eukaryota</taxon>
        <taxon>Viridiplantae</taxon>
        <taxon>Streptophyta</taxon>
        <taxon>Embryophyta</taxon>
        <taxon>Tracheophyta</taxon>
        <taxon>Spermatophyta</taxon>
        <taxon>Magnoliopsida</taxon>
        <taxon>eudicotyledons</taxon>
        <taxon>Gunneridae</taxon>
        <taxon>Pentapetalae</taxon>
        <taxon>asterids</taxon>
        <taxon>campanulids</taxon>
        <taxon>Asterales</taxon>
        <taxon>Asteraceae</taxon>
        <taxon>Asteroideae</taxon>
        <taxon>Anthemideae</taxon>
        <taxon>Anthemidinae</taxon>
        <taxon>Tanacetum</taxon>
    </lineage>
</organism>
<name>A0A699TIN2_TANCI</name>
<accession>A0A699TIN2</accession>
<dbReference type="AlphaFoldDB" id="A0A699TIN2"/>
<sequence length="89" mass="9760">MTFSSVMSFSSSRTPGLAPVPFLEVAEMTVDSSGTPGIAPVLLLEVAEMIVDSSGYQYQILYLSLKYLVFSYRTSCFISMLAYCLQLPV</sequence>
<evidence type="ECO:0000313" key="1">
    <source>
        <dbReference type="EMBL" id="GFD09068.1"/>
    </source>
</evidence>
<protein>
    <submittedName>
        <fullName evidence="1">Uncharacterized protein</fullName>
    </submittedName>
</protein>
<reference evidence="1" key="1">
    <citation type="journal article" date="2019" name="Sci. Rep.">
        <title>Draft genome of Tanacetum cinerariifolium, the natural source of mosquito coil.</title>
        <authorList>
            <person name="Yamashiro T."/>
            <person name="Shiraishi A."/>
            <person name="Satake H."/>
            <person name="Nakayama K."/>
        </authorList>
    </citation>
    <scope>NUCLEOTIDE SEQUENCE</scope>
</reference>